<organism evidence="1 2">
    <name type="scientific">Hymenobacter negativus</name>
    <dbReference type="NCBI Taxonomy" id="2795026"/>
    <lineage>
        <taxon>Bacteria</taxon>
        <taxon>Pseudomonadati</taxon>
        <taxon>Bacteroidota</taxon>
        <taxon>Cytophagia</taxon>
        <taxon>Cytophagales</taxon>
        <taxon>Hymenobacteraceae</taxon>
        <taxon>Hymenobacter</taxon>
    </lineage>
</organism>
<dbReference type="Proteomes" id="UP000664369">
    <property type="component" value="Unassembled WGS sequence"/>
</dbReference>
<name>A0ABS3QBL2_9BACT</name>
<comment type="caution">
    <text evidence="1">The sequence shown here is derived from an EMBL/GenBank/DDBJ whole genome shotgun (WGS) entry which is preliminary data.</text>
</comment>
<accession>A0ABS3QBL2</accession>
<gene>
    <name evidence="1" type="ORF">J4E00_04070</name>
</gene>
<protein>
    <recommendedName>
        <fullName evidence="3">Lipoprotein</fullName>
    </recommendedName>
</protein>
<evidence type="ECO:0000313" key="2">
    <source>
        <dbReference type="Proteomes" id="UP000664369"/>
    </source>
</evidence>
<evidence type="ECO:0000313" key="1">
    <source>
        <dbReference type="EMBL" id="MBO2008214.1"/>
    </source>
</evidence>
<reference evidence="1 2" key="1">
    <citation type="submission" date="2021-03" db="EMBL/GenBank/DDBJ databases">
        <authorList>
            <person name="Kim M.K."/>
        </authorList>
    </citation>
    <scope>NUCLEOTIDE SEQUENCE [LARGE SCALE GENOMIC DNA]</scope>
    <source>
        <strain evidence="1 2">BT442</strain>
    </source>
</reference>
<keyword evidence="2" id="KW-1185">Reference proteome</keyword>
<dbReference type="EMBL" id="JAGETZ010000001">
    <property type="protein sequence ID" value="MBO2008214.1"/>
    <property type="molecule type" value="Genomic_DNA"/>
</dbReference>
<proteinExistence type="predicted"/>
<dbReference type="RefSeq" id="WP_208173724.1">
    <property type="nucleotide sequence ID" value="NZ_JAGETZ010000001.1"/>
</dbReference>
<sequence>MTTYHHSFRAGVAICALLFTGACSKDKSDTPNTSGSDEMSWTVDGKTETAVFTTGGLISLGNLPLLTVVGKLTNGSGGTMTTLNMGRAVGTYPLAASATTGYSAAYTVSPSENYIGSGGSATVTTYAPSTTAGQSHVVGTFTFTGTDPNGAGTKTVTNGKFDIKF</sequence>
<evidence type="ECO:0008006" key="3">
    <source>
        <dbReference type="Google" id="ProtNLM"/>
    </source>
</evidence>